<gene>
    <name evidence="3" type="ORF">NAS2_1168</name>
</gene>
<dbReference type="GO" id="GO:0005737">
    <property type="term" value="C:cytoplasm"/>
    <property type="evidence" value="ECO:0007669"/>
    <property type="project" value="TreeGrafter"/>
</dbReference>
<dbReference type="PANTHER" id="PTHR13847">
    <property type="entry name" value="SARCOSINE DEHYDROGENASE-RELATED"/>
    <property type="match status" value="1"/>
</dbReference>
<organism evidence="3 4">
    <name type="scientific">Conexivisphaera calida</name>
    <dbReference type="NCBI Taxonomy" id="1874277"/>
    <lineage>
        <taxon>Archaea</taxon>
        <taxon>Nitrososphaerota</taxon>
        <taxon>Conexivisphaeria</taxon>
        <taxon>Conexivisphaerales</taxon>
        <taxon>Conexivisphaeraceae</taxon>
        <taxon>Conexivisphaera</taxon>
    </lineage>
</organism>
<proteinExistence type="predicted"/>
<dbReference type="KEGG" id="ccai:NAS2_1168"/>
<keyword evidence="4" id="KW-1185">Reference proteome</keyword>
<dbReference type="EMBL" id="AP018732">
    <property type="protein sequence ID" value="BBE42557.1"/>
    <property type="molecule type" value="Genomic_DNA"/>
</dbReference>
<dbReference type="AlphaFoldDB" id="A0A4P2VEX7"/>
<dbReference type="GeneID" id="55584978"/>
<dbReference type="GO" id="GO:0016491">
    <property type="term" value="F:oxidoreductase activity"/>
    <property type="evidence" value="ECO:0007669"/>
    <property type="project" value="UniProtKB-KW"/>
</dbReference>
<evidence type="ECO:0000259" key="2">
    <source>
        <dbReference type="Pfam" id="PF01266"/>
    </source>
</evidence>
<name>A0A4P2VEX7_9ARCH</name>
<protein>
    <submittedName>
        <fullName evidence="3">Sarcosine oxidase related protein</fullName>
    </submittedName>
</protein>
<feature type="domain" description="FAD dependent oxidoreductase" evidence="2">
    <location>
        <begin position="5"/>
        <end position="371"/>
    </location>
</feature>
<sequence length="402" mass="42526">MNYEVAVVGAGVVGLATAYHVMRAPGGSRVAVVDALGGPGMGDTSRSVGGFRTAFTSSVNRVLARSSVEFYEEVQRGGYDLGMRRIGYMFLATASSVDALGKLLGDGADFLDEGELEEMGIRTHVSNLDDAAVLGLEDLVGGFLYRDAGIFDPHLIVEYYVEKLEEMGCDFKYGAEARIVMEPTRPLGIPGEPFPWQEVRARGFRVGDAEVNADTVVLATGAWTGSMLDDAGFPLPLRPLRRMAYSVSATSGALGELLSRDIPALVIPGGVFLRPDPGGAFHVEFGLRRPYGPEDPEPEAWELGALPVLSSYLPAFEGVAPSDSWVGRYDMNIVTGTPIVERLADGLLVAAGTSGSGVMKADAIGRVAAALALGKERVELHGGISMDPMALSAPSGEERLVI</sequence>
<dbReference type="Proteomes" id="UP000509448">
    <property type="component" value="Chromosome"/>
</dbReference>
<accession>A0A4P2VEX7</accession>
<evidence type="ECO:0000313" key="3">
    <source>
        <dbReference type="EMBL" id="BBE42557.1"/>
    </source>
</evidence>
<dbReference type="Pfam" id="PF01266">
    <property type="entry name" value="DAO"/>
    <property type="match status" value="1"/>
</dbReference>
<dbReference type="Gene3D" id="3.30.9.10">
    <property type="entry name" value="D-Amino Acid Oxidase, subunit A, domain 2"/>
    <property type="match status" value="1"/>
</dbReference>
<evidence type="ECO:0000313" key="4">
    <source>
        <dbReference type="Proteomes" id="UP000509448"/>
    </source>
</evidence>
<dbReference type="OrthoDB" id="168391at2157"/>
<dbReference type="InterPro" id="IPR036188">
    <property type="entry name" value="FAD/NAD-bd_sf"/>
</dbReference>
<dbReference type="InterPro" id="IPR006076">
    <property type="entry name" value="FAD-dep_OxRdtase"/>
</dbReference>
<dbReference type="SUPFAM" id="SSF51905">
    <property type="entry name" value="FAD/NAD(P)-binding domain"/>
    <property type="match status" value="1"/>
</dbReference>
<dbReference type="RefSeq" id="WP_174448775.1">
    <property type="nucleotide sequence ID" value="NZ_AP018732.1"/>
</dbReference>
<dbReference type="Gene3D" id="3.50.50.60">
    <property type="entry name" value="FAD/NAD(P)-binding domain"/>
    <property type="match status" value="1"/>
</dbReference>
<reference evidence="3 4" key="1">
    <citation type="journal article" date="2019" name="ISME J.">
        <title>Isolation and characterization of a thermophilic sulfur- and iron-reducing thaumarchaeote from a terrestrial acidic hot spring.</title>
        <authorList>
            <person name="Kato S."/>
            <person name="Itoh T."/>
            <person name="Yuki M."/>
            <person name="Nagamori M."/>
            <person name="Ohnishi M."/>
            <person name="Uematsu K."/>
            <person name="Suzuki K."/>
            <person name="Takashina T."/>
            <person name="Ohkuma M."/>
        </authorList>
    </citation>
    <scope>NUCLEOTIDE SEQUENCE [LARGE SCALE GENOMIC DNA]</scope>
    <source>
        <strain evidence="3 4">NAS-02</strain>
    </source>
</reference>
<dbReference type="PANTHER" id="PTHR13847:SF287">
    <property type="entry name" value="FAD-DEPENDENT OXIDOREDUCTASE DOMAIN-CONTAINING PROTEIN 1"/>
    <property type="match status" value="1"/>
</dbReference>
<evidence type="ECO:0000256" key="1">
    <source>
        <dbReference type="ARBA" id="ARBA00023002"/>
    </source>
</evidence>
<keyword evidence="1" id="KW-0560">Oxidoreductase</keyword>